<evidence type="ECO:0000313" key="3">
    <source>
        <dbReference type="EMBL" id="GAA1948094.1"/>
    </source>
</evidence>
<dbReference type="PANTHER" id="PTHR43217:SF2">
    <property type="entry name" value="SUCCINATE-SEMIALDEHYDE DEHYDROGENASE [NADP(+)]"/>
    <property type="match status" value="1"/>
</dbReference>
<dbReference type="RefSeq" id="WP_344041891.1">
    <property type="nucleotide sequence ID" value="NZ_BAAAPB010000001.1"/>
</dbReference>
<dbReference type="Pfam" id="PF00171">
    <property type="entry name" value="Aldedh"/>
    <property type="match status" value="1"/>
</dbReference>
<keyword evidence="4" id="KW-1185">Reference proteome</keyword>
<proteinExistence type="predicted"/>
<evidence type="ECO:0000313" key="4">
    <source>
        <dbReference type="Proteomes" id="UP001500571"/>
    </source>
</evidence>
<evidence type="ECO:0000256" key="1">
    <source>
        <dbReference type="ARBA" id="ARBA00023002"/>
    </source>
</evidence>
<organism evidence="3 4">
    <name type="scientific">Nocardioides panacihumi</name>
    <dbReference type="NCBI Taxonomy" id="400774"/>
    <lineage>
        <taxon>Bacteria</taxon>
        <taxon>Bacillati</taxon>
        <taxon>Actinomycetota</taxon>
        <taxon>Actinomycetes</taxon>
        <taxon>Propionibacteriales</taxon>
        <taxon>Nocardioidaceae</taxon>
        <taxon>Nocardioides</taxon>
    </lineage>
</organism>
<dbReference type="PANTHER" id="PTHR43217">
    <property type="entry name" value="SUCCINATE SEMIALDEHYDE DEHYDROGENASE [NAD(P)+] SAD"/>
    <property type="match status" value="1"/>
</dbReference>
<comment type="caution">
    <text evidence="3">The sequence shown here is derived from an EMBL/GenBank/DDBJ whole genome shotgun (WGS) entry which is preliminary data.</text>
</comment>
<feature type="domain" description="Aldehyde dehydrogenase" evidence="2">
    <location>
        <begin position="7"/>
        <end position="458"/>
    </location>
</feature>
<dbReference type="Gene3D" id="3.40.309.10">
    <property type="entry name" value="Aldehyde Dehydrogenase, Chain A, domain 2"/>
    <property type="match status" value="1"/>
</dbReference>
<protein>
    <submittedName>
        <fullName evidence="3">NAD-dependent succinate-semialdehyde dehydrogenase</fullName>
    </submittedName>
</protein>
<reference evidence="3 4" key="1">
    <citation type="journal article" date="2019" name="Int. J. Syst. Evol. Microbiol.">
        <title>The Global Catalogue of Microorganisms (GCM) 10K type strain sequencing project: providing services to taxonomists for standard genome sequencing and annotation.</title>
        <authorList>
            <consortium name="The Broad Institute Genomics Platform"/>
            <consortium name="The Broad Institute Genome Sequencing Center for Infectious Disease"/>
            <person name="Wu L."/>
            <person name="Ma J."/>
        </authorList>
    </citation>
    <scope>NUCLEOTIDE SEQUENCE [LARGE SCALE GENOMIC DNA]</scope>
    <source>
        <strain evidence="3 4">JCM 15309</strain>
    </source>
</reference>
<dbReference type="InterPro" id="IPR016161">
    <property type="entry name" value="Ald_DH/histidinol_DH"/>
</dbReference>
<evidence type="ECO:0000259" key="2">
    <source>
        <dbReference type="Pfam" id="PF00171"/>
    </source>
</evidence>
<dbReference type="InterPro" id="IPR016163">
    <property type="entry name" value="Ald_DH_C"/>
</dbReference>
<dbReference type="EMBL" id="BAAAPB010000001">
    <property type="protein sequence ID" value="GAA1948094.1"/>
    <property type="molecule type" value="Genomic_DNA"/>
</dbReference>
<accession>A0ABN2QAS5</accession>
<dbReference type="Gene3D" id="3.40.605.10">
    <property type="entry name" value="Aldehyde Dehydrogenase, Chain A, domain 1"/>
    <property type="match status" value="1"/>
</dbReference>
<keyword evidence="1" id="KW-0560">Oxidoreductase</keyword>
<sequence length="468" mass="49624">MTATTPTQRKYRTTNPATGELVRDYPSIDDAELESQLALAHQAFLAWRDVPLSERIALFYRVADLIEAKLPELAHQATLEMGKVLPHSMGEGMGAVDMFRYYAKNAEEILADEPIDVPGFAQAFLRREPMGVVIGIEPWNAPLYQAMRATAPNLMLGNTVMVKPAEICAGSTLMFDDIFLEAGFPAGCYQTLLATRDQIGTVIADDRVRGVTLTGSDAAGSKIGELAGRNIKPVVLELGGSDAFIVLDSANVELAAGVAATCRLLLGGQACALPKRVIVTEGIADEFTEKYVAAFASQVLGDPFDEASTIGPMSSQSAADLLQEQLDDAVSKGATVLLEGGKVDGPGFYFKPTVITGITPDMRVYREEPFGPVGMIFRVPDAEAAIELGNDSPYGLGGAVFGEDEEALRVASRLDTGGVGVNTFMGSPTEVAFGGTKRSGVGRELGRSGMDQFANLKTYAVGGAAFGF</sequence>
<dbReference type="SUPFAM" id="SSF53720">
    <property type="entry name" value="ALDH-like"/>
    <property type="match status" value="1"/>
</dbReference>
<gene>
    <name evidence="3" type="ORF">GCM10009798_04060</name>
</gene>
<dbReference type="InterPro" id="IPR015590">
    <property type="entry name" value="Aldehyde_DH_dom"/>
</dbReference>
<dbReference type="Proteomes" id="UP001500571">
    <property type="component" value="Unassembled WGS sequence"/>
</dbReference>
<dbReference type="InterPro" id="IPR047110">
    <property type="entry name" value="GABD/Sad-like"/>
</dbReference>
<name>A0ABN2QAS5_9ACTN</name>
<dbReference type="InterPro" id="IPR016162">
    <property type="entry name" value="Ald_DH_N"/>
</dbReference>